<dbReference type="InterPro" id="IPR015920">
    <property type="entry name" value="Cellobiose_DH-like_cyt"/>
</dbReference>
<feature type="transmembrane region" description="Helical" evidence="2">
    <location>
        <begin position="221"/>
        <end position="246"/>
    </location>
</feature>
<evidence type="ECO:0000313" key="6">
    <source>
        <dbReference type="Proteomes" id="UP000782241"/>
    </source>
</evidence>
<dbReference type="CDD" id="cd09630">
    <property type="entry name" value="CDH_like_cytochrome"/>
    <property type="match status" value="1"/>
</dbReference>
<protein>
    <recommendedName>
        <fullName evidence="4">DOMON domain-containing protein</fullName>
    </recommendedName>
</protein>
<proteinExistence type="predicted"/>
<keyword evidence="2" id="KW-0472">Membrane</keyword>
<comment type="caution">
    <text evidence="5">The sequence shown here is derived from an EMBL/GenBank/DDBJ whole genome shotgun (WGS) entry which is preliminary data.</text>
</comment>
<dbReference type="SUPFAM" id="SSF49344">
    <property type="entry name" value="CBD9-like"/>
    <property type="match status" value="1"/>
</dbReference>
<gene>
    <name evidence="5" type="ORF">KAF25_006579</name>
</gene>
<evidence type="ECO:0000256" key="2">
    <source>
        <dbReference type="SAM" id="Phobius"/>
    </source>
</evidence>
<dbReference type="PANTHER" id="PTHR47797:SF4">
    <property type="entry name" value="DOMON DOMAIN-CONTAINING PROTEIN"/>
    <property type="match status" value="1"/>
</dbReference>
<dbReference type="InterPro" id="IPR005018">
    <property type="entry name" value="DOMON_domain"/>
</dbReference>
<feature type="region of interest" description="Disordered" evidence="1">
    <location>
        <begin position="179"/>
        <end position="212"/>
    </location>
</feature>
<dbReference type="Pfam" id="PF10348">
    <property type="entry name" value="DUF2427"/>
    <property type="match status" value="1"/>
</dbReference>
<reference evidence="5" key="1">
    <citation type="submission" date="2021-04" db="EMBL/GenBank/DDBJ databases">
        <title>Draft genome of Fusarium avenaceum strain F156N33, isolated from an atmospheric sample in Virginia.</title>
        <authorList>
            <person name="Yang S."/>
            <person name="Vinatzer B.A."/>
            <person name="Coleman J."/>
        </authorList>
    </citation>
    <scope>NUCLEOTIDE SEQUENCE</scope>
    <source>
        <strain evidence="5">F156N33</strain>
    </source>
</reference>
<organism evidence="5 6">
    <name type="scientific">Fusarium avenaceum</name>
    <dbReference type="NCBI Taxonomy" id="40199"/>
    <lineage>
        <taxon>Eukaryota</taxon>
        <taxon>Fungi</taxon>
        <taxon>Dikarya</taxon>
        <taxon>Ascomycota</taxon>
        <taxon>Pezizomycotina</taxon>
        <taxon>Sordariomycetes</taxon>
        <taxon>Hypocreomycetidae</taxon>
        <taxon>Hypocreales</taxon>
        <taxon>Nectriaceae</taxon>
        <taxon>Fusarium</taxon>
        <taxon>Fusarium tricinctum species complex</taxon>
    </lineage>
</organism>
<evidence type="ECO:0000256" key="1">
    <source>
        <dbReference type="SAM" id="MobiDB-lite"/>
    </source>
</evidence>
<dbReference type="Proteomes" id="UP000782241">
    <property type="component" value="Unassembled WGS sequence"/>
</dbReference>
<dbReference type="PANTHER" id="PTHR47797">
    <property type="entry name" value="DEHYDROGENASE, PUTATIVE (AFU_ORTHOLOGUE AFUA_8G05805)-RELATED"/>
    <property type="match status" value="1"/>
</dbReference>
<feature type="transmembrane region" description="Helical" evidence="2">
    <location>
        <begin position="286"/>
        <end position="305"/>
    </location>
</feature>
<keyword evidence="6" id="KW-1185">Reference proteome</keyword>
<feature type="transmembrane region" description="Helical" evidence="2">
    <location>
        <begin position="325"/>
        <end position="345"/>
    </location>
</feature>
<dbReference type="Gene3D" id="2.60.40.1210">
    <property type="entry name" value="Cellobiose dehydrogenase, cytochrome domain"/>
    <property type="match status" value="1"/>
</dbReference>
<feature type="transmembrane region" description="Helical" evidence="2">
    <location>
        <begin position="253"/>
        <end position="274"/>
    </location>
</feature>
<dbReference type="Pfam" id="PF16010">
    <property type="entry name" value="CDH-cyt"/>
    <property type="match status" value="1"/>
</dbReference>
<feature type="chain" id="PRO_5040454235" description="DOMON domain-containing protein" evidence="3">
    <location>
        <begin position="20"/>
        <end position="395"/>
    </location>
</feature>
<dbReference type="PROSITE" id="PS50836">
    <property type="entry name" value="DOMON"/>
    <property type="match status" value="1"/>
</dbReference>
<dbReference type="EMBL" id="JAGPUO010000003">
    <property type="protein sequence ID" value="KAG5663994.1"/>
    <property type="molecule type" value="Genomic_DNA"/>
</dbReference>
<keyword evidence="2" id="KW-1133">Transmembrane helix</keyword>
<keyword evidence="3" id="KW-0732">Signal</keyword>
<dbReference type="Gene3D" id="1.20.120.1770">
    <property type="match status" value="1"/>
</dbReference>
<dbReference type="InterPro" id="IPR018825">
    <property type="entry name" value="DUF2427"/>
</dbReference>
<evidence type="ECO:0000259" key="4">
    <source>
        <dbReference type="PROSITE" id="PS50836"/>
    </source>
</evidence>
<feature type="domain" description="DOMON" evidence="4">
    <location>
        <begin position="29"/>
        <end position="147"/>
    </location>
</feature>
<evidence type="ECO:0000256" key="3">
    <source>
        <dbReference type="SAM" id="SignalP"/>
    </source>
</evidence>
<feature type="signal peptide" evidence="3">
    <location>
        <begin position="1"/>
        <end position="19"/>
    </location>
</feature>
<sequence>MKSAFSSLLAVLSARSALAITPSFCPNNGEVCFRWGVPEASASSGSGNFYLQIKAPTSAQWAGLGTGAQMAGSDMFIIYQDGNGNVTLSPRRATGEVMPKYTQRKGLELLDGSGVQGNEMIANIRCNSCVELDLKGTNPWIAAWKNGNSLDSTSMEERIAEHDKHVDFDVDFNKATMTSDSNPFTSASQDSNSGSGSSSSSGSGSDAVTQKGSGGGNDKVMLAHGIVMSIVFLAGYPLGAILMPILGKWIIHAGWQVVTLLLMWAGFGLGYVYAKDSGMWGNQAHTRLGTAICALITLQPILGYMHHRHFLSHGGRGIISHVHIWFGRALIIIGIINGGLGLKLASSSTAFIVAYSVIAGIAAVLYLGAVFVGEKRRKASRVKQISPQMSQEEGR</sequence>
<name>A0A9P7H8Y8_9HYPO</name>
<feature type="compositionally biased region" description="Low complexity" evidence="1">
    <location>
        <begin position="186"/>
        <end position="205"/>
    </location>
</feature>
<keyword evidence="2" id="KW-0812">Transmembrane</keyword>
<dbReference type="SMART" id="SM00664">
    <property type="entry name" value="DoH"/>
    <property type="match status" value="1"/>
</dbReference>
<dbReference type="CDD" id="cd08760">
    <property type="entry name" value="Cyt_b561_FRRS1_like"/>
    <property type="match status" value="1"/>
</dbReference>
<accession>A0A9P7H8Y8</accession>
<dbReference type="AlphaFoldDB" id="A0A9P7H8Y8"/>
<feature type="transmembrane region" description="Helical" evidence="2">
    <location>
        <begin position="351"/>
        <end position="373"/>
    </location>
</feature>
<evidence type="ECO:0000313" key="5">
    <source>
        <dbReference type="EMBL" id="KAG5663994.1"/>
    </source>
</evidence>